<keyword evidence="2" id="KW-1185">Reference proteome</keyword>
<proteinExistence type="predicted"/>
<name>A0ABP9W0M7_9BACT</name>
<dbReference type="EMBL" id="BAABRO010000018">
    <property type="protein sequence ID" value="GAA5510050.1"/>
    <property type="molecule type" value="Genomic_DNA"/>
</dbReference>
<comment type="caution">
    <text evidence="1">The sequence shown here is derived from an EMBL/GenBank/DDBJ whole genome shotgun (WGS) entry which is preliminary data.</text>
</comment>
<sequence>MINRRGGLVRLRFCWCRSGVYDAGDGTESLAFDCGNALRFGCVVDIRNLGRRFVMRTSGRSAINVCDRCVVDYGGGCGGI</sequence>
<gene>
    <name evidence="1" type="ORF">Rcae01_05556</name>
</gene>
<dbReference type="Proteomes" id="UP001416858">
    <property type="component" value="Unassembled WGS sequence"/>
</dbReference>
<organism evidence="1 2">
    <name type="scientific">Novipirellula caenicola</name>
    <dbReference type="NCBI Taxonomy" id="1536901"/>
    <lineage>
        <taxon>Bacteria</taxon>
        <taxon>Pseudomonadati</taxon>
        <taxon>Planctomycetota</taxon>
        <taxon>Planctomycetia</taxon>
        <taxon>Pirellulales</taxon>
        <taxon>Pirellulaceae</taxon>
        <taxon>Novipirellula</taxon>
    </lineage>
</organism>
<evidence type="ECO:0000313" key="1">
    <source>
        <dbReference type="EMBL" id="GAA5510050.1"/>
    </source>
</evidence>
<protein>
    <submittedName>
        <fullName evidence="1">Uncharacterized protein</fullName>
    </submittedName>
</protein>
<accession>A0ABP9W0M7</accession>
<reference evidence="1 2" key="1">
    <citation type="submission" date="2024-02" db="EMBL/GenBank/DDBJ databases">
        <title>Rhodopirellula caenicola NBRC 110016.</title>
        <authorList>
            <person name="Ichikawa N."/>
            <person name="Katano-Makiyama Y."/>
            <person name="Hidaka K."/>
        </authorList>
    </citation>
    <scope>NUCLEOTIDE SEQUENCE [LARGE SCALE GENOMIC DNA]</scope>
    <source>
        <strain evidence="1 2">NBRC 110016</strain>
    </source>
</reference>
<evidence type="ECO:0000313" key="2">
    <source>
        <dbReference type="Proteomes" id="UP001416858"/>
    </source>
</evidence>